<feature type="non-terminal residue" evidence="1">
    <location>
        <position position="1"/>
    </location>
</feature>
<gene>
    <name evidence="1" type="ORF">CR513_62705</name>
</gene>
<feature type="non-terminal residue" evidence="1">
    <location>
        <position position="137"/>
    </location>
</feature>
<evidence type="ECO:0000313" key="1">
    <source>
        <dbReference type="EMBL" id="RDX58014.1"/>
    </source>
</evidence>
<accession>A0A371DZQ4</accession>
<dbReference type="Proteomes" id="UP000257109">
    <property type="component" value="Unassembled WGS sequence"/>
</dbReference>
<dbReference type="EMBL" id="QJKJ01017920">
    <property type="protein sequence ID" value="RDX58014.1"/>
    <property type="molecule type" value="Genomic_DNA"/>
</dbReference>
<sequence length="137" mass="16028">PIRLGRKGPKLLHIAIVNNHILFVEYKWRSYKFVLMCSTNALSRSNEFGYKRTNDLRKYLGVHIHHKQDSRSTFRGLACKVKCDVNQVSAKCYAFYVMQRVSKRETMFITYLEVKSPLSQRSNGCDDIMIPHVDKNK</sequence>
<evidence type="ECO:0000313" key="2">
    <source>
        <dbReference type="Proteomes" id="UP000257109"/>
    </source>
</evidence>
<protein>
    <submittedName>
        <fullName evidence="1">Uncharacterized protein</fullName>
    </submittedName>
</protein>
<dbReference type="AlphaFoldDB" id="A0A371DZQ4"/>
<keyword evidence="2" id="KW-1185">Reference proteome</keyword>
<comment type="caution">
    <text evidence="1">The sequence shown here is derived from an EMBL/GenBank/DDBJ whole genome shotgun (WGS) entry which is preliminary data.</text>
</comment>
<organism evidence="1 2">
    <name type="scientific">Mucuna pruriens</name>
    <name type="common">Velvet bean</name>
    <name type="synonym">Dolichos pruriens</name>
    <dbReference type="NCBI Taxonomy" id="157652"/>
    <lineage>
        <taxon>Eukaryota</taxon>
        <taxon>Viridiplantae</taxon>
        <taxon>Streptophyta</taxon>
        <taxon>Embryophyta</taxon>
        <taxon>Tracheophyta</taxon>
        <taxon>Spermatophyta</taxon>
        <taxon>Magnoliopsida</taxon>
        <taxon>eudicotyledons</taxon>
        <taxon>Gunneridae</taxon>
        <taxon>Pentapetalae</taxon>
        <taxon>rosids</taxon>
        <taxon>fabids</taxon>
        <taxon>Fabales</taxon>
        <taxon>Fabaceae</taxon>
        <taxon>Papilionoideae</taxon>
        <taxon>50 kb inversion clade</taxon>
        <taxon>NPAAA clade</taxon>
        <taxon>indigoferoid/millettioid clade</taxon>
        <taxon>Phaseoleae</taxon>
        <taxon>Mucuna</taxon>
    </lineage>
</organism>
<name>A0A371DZQ4_MUCPR</name>
<reference evidence="1" key="1">
    <citation type="submission" date="2018-05" db="EMBL/GenBank/DDBJ databases">
        <title>Draft genome of Mucuna pruriens seed.</title>
        <authorList>
            <person name="Nnadi N.E."/>
            <person name="Vos R."/>
            <person name="Hasami M.H."/>
            <person name="Devisetty U.K."/>
            <person name="Aguiy J.C."/>
        </authorList>
    </citation>
    <scope>NUCLEOTIDE SEQUENCE [LARGE SCALE GENOMIC DNA]</scope>
    <source>
        <strain evidence="1">JCA_2017</strain>
    </source>
</reference>
<proteinExistence type="predicted"/>